<keyword evidence="2" id="KW-0489">Methyltransferase</keyword>
<dbReference type="Gene3D" id="3.40.50.150">
    <property type="entry name" value="Vaccinia Virus protein VP39"/>
    <property type="match status" value="1"/>
</dbReference>
<evidence type="ECO:0000259" key="1">
    <source>
        <dbReference type="Pfam" id="PF13649"/>
    </source>
</evidence>
<gene>
    <name evidence="2" type="ORF">HF526_10625</name>
</gene>
<dbReference type="InterPro" id="IPR029063">
    <property type="entry name" value="SAM-dependent_MTases_sf"/>
</dbReference>
<dbReference type="Proteomes" id="UP000820669">
    <property type="component" value="Unassembled WGS sequence"/>
</dbReference>
<dbReference type="SUPFAM" id="SSF53335">
    <property type="entry name" value="S-adenosyl-L-methionine-dependent methyltransferases"/>
    <property type="match status" value="1"/>
</dbReference>
<evidence type="ECO:0000313" key="3">
    <source>
        <dbReference type="Proteomes" id="UP000820669"/>
    </source>
</evidence>
<proteinExistence type="predicted"/>
<dbReference type="PANTHER" id="PTHR43591">
    <property type="entry name" value="METHYLTRANSFERASE"/>
    <property type="match status" value="1"/>
</dbReference>
<dbReference type="EMBL" id="JAAXLA010000015">
    <property type="protein sequence ID" value="NMH97761.1"/>
    <property type="molecule type" value="Genomic_DNA"/>
</dbReference>
<sequence length="214" mass="23074">MPQATEIGLAPVLPAYSERADSYDHDTAPYESWRRRLVAALPLRRGDTVLDVGCGTGLCFPLLLDEIGAEGTVIGIDDAPAMLAEARAKADAHGWRNITLIEAPAEHAIIPCIADAALFSAVHDVLQSPAALDNVIGHLRPGAWVVGAGGKFPPAWEVPLTFVVRAVHAPYIRDFTGFDRPWRLLEEYLDDFHVTEVAFGTGYIAVGRARPVTG</sequence>
<protein>
    <submittedName>
        <fullName evidence="2">Methyltransferase domain-containing protein</fullName>
    </submittedName>
</protein>
<dbReference type="Pfam" id="PF13649">
    <property type="entry name" value="Methyltransf_25"/>
    <property type="match status" value="1"/>
</dbReference>
<name>A0ABX1S890_9PSEU</name>
<feature type="domain" description="Methyltransferase" evidence="1">
    <location>
        <begin position="49"/>
        <end position="142"/>
    </location>
</feature>
<dbReference type="GO" id="GO:0032259">
    <property type="term" value="P:methylation"/>
    <property type="evidence" value="ECO:0007669"/>
    <property type="project" value="UniProtKB-KW"/>
</dbReference>
<keyword evidence="3" id="KW-1185">Reference proteome</keyword>
<evidence type="ECO:0000313" key="2">
    <source>
        <dbReference type="EMBL" id="NMH97761.1"/>
    </source>
</evidence>
<reference evidence="2 3" key="1">
    <citation type="submission" date="2020-04" db="EMBL/GenBank/DDBJ databases">
        <authorList>
            <person name="Klaysubun C."/>
            <person name="Duangmal K."/>
            <person name="Lipun K."/>
        </authorList>
    </citation>
    <scope>NUCLEOTIDE SEQUENCE [LARGE SCALE GENOMIC DNA]</scope>
    <source>
        <strain evidence="2 3">K10HN5</strain>
    </source>
</reference>
<organism evidence="2 3">
    <name type="scientific">Pseudonocardia acidicola</name>
    <dbReference type="NCBI Taxonomy" id="2724939"/>
    <lineage>
        <taxon>Bacteria</taxon>
        <taxon>Bacillati</taxon>
        <taxon>Actinomycetota</taxon>
        <taxon>Actinomycetes</taxon>
        <taxon>Pseudonocardiales</taxon>
        <taxon>Pseudonocardiaceae</taxon>
        <taxon>Pseudonocardia</taxon>
    </lineage>
</organism>
<dbReference type="InterPro" id="IPR041698">
    <property type="entry name" value="Methyltransf_25"/>
</dbReference>
<keyword evidence="2" id="KW-0808">Transferase</keyword>
<dbReference type="GO" id="GO:0008168">
    <property type="term" value="F:methyltransferase activity"/>
    <property type="evidence" value="ECO:0007669"/>
    <property type="project" value="UniProtKB-KW"/>
</dbReference>
<dbReference type="RefSeq" id="WP_169381210.1">
    <property type="nucleotide sequence ID" value="NZ_JAAXLA010000015.1"/>
</dbReference>
<dbReference type="CDD" id="cd02440">
    <property type="entry name" value="AdoMet_MTases"/>
    <property type="match status" value="1"/>
</dbReference>
<dbReference type="PANTHER" id="PTHR43591:SF24">
    <property type="entry name" value="2-METHOXY-6-POLYPRENYL-1,4-BENZOQUINOL METHYLASE, MITOCHONDRIAL"/>
    <property type="match status" value="1"/>
</dbReference>
<accession>A0ABX1S890</accession>
<comment type="caution">
    <text evidence="2">The sequence shown here is derived from an EMBL/GenBank/DDBJ whole genome shotgun (WGS) entry which is preliminary data.</text>
</comment>